<dbReference type="InterPro" id="IPR029001">
    <property type="entry name" value="ITPase-like_fam"/>
</dbReference>
<accession>A0A967F205</accession>
<dbReference type="RefSeq" id="WP_167229702.1">
    <property type="nucleotide sequence ID" value="NZ_JAAQPH010000025.1"/>
</dbReference>
<dbReference type="GO" id="GO:0005737">
    <property type="term" value="C:cytoplasm"/>
    <property type="evidence" value="ECO:0007669"/>
    <property type="project" value="UniProtKB-SubCell"/>
</dbReference>
<dbReference type="AlphaFoldDB" id="A0A967F205"/>
<keyword evidence="2 4" id="KW-0378">Hydrolase</keyword>
<dbReference type="PIRSF" id="PIRSF006305">
    <property type="entry name" value="Maf"/>
    <property type="match status" value="1"/>
</dbReference>
<dbReference type="NCBIfam" id="TIGR00172">
    <property type="entry name" value="maf"/>
    <property type="match status" value="1"/>
</dbReference>
<name>A0A967F205_9PROT</name>
<comment type="caution">
    <text evidence="4">Lacks conserved residue(s) required for the propagation of feature annotation.</text>
</comment>
<gene>
    <name evidence="5" type="primary">maf</name>
    <name evidence="5" type="ORF">HBA54_24255</name>
</gene>
<comment type="similarity">
    <text evidence="4">Belongs to the Maf family.</text>
</comment>
<keyword evidence="3 4" id="KW-0546">Nucleotide metabolism</keyword>
<comment type="catalytic activity">
    <reaction evidence="4">
        <text>a ribonucleoside 5'-triphosphate + H2O = a ribonucleoside 5'-phosphate + diphosphate + H(+)</text>
        <dbReference type="Rhea" id="RHEA:23996"/>
        <dbReference type="ChEBI" id="CHEBI:15377"/>
        <dbReference type="ChEBI" id="CHEBI:15378"/>
        <dbReference type="ChEBI" id="CHEBI:33019"/>
        <dbReference type="ChEBI" id="CHEBI:58043"/>
        <dbReference type="ChEBI" id="CHEBI:61557"/>
        <dbReference type="EC" id="3.6.1.9"/>
    </reaction>
</comment>
<dbReference type="GO" id="GO:0047429">
    <property type="term" value="F:nucleoside triphosphate diphosphatase activity"/>
    <property type="evidence" value="ECO:0007669"/>
    <property type="project" value="UniProtKB-EC"/>
</dbReference>
<keyword evidence="4" id="KW-0963">Cytoplasm</keyword>
<dbReference type="InterPro" id="IPR003697">
    <property type="entry name" value="Maf-like"/>
</dbReference>
<evidence type="ECO:0000256" key="4">
    <source>
        <dbReference type="HAMAP-Rule" id="MF_00528"/>
    </source>
</evidence>
<keyword evidence="6" id="KW-1185">Reference proteome</keyword>
<dbReference type="Gene3D" id="3.90.950.10">
    <property type="match status" value="1"/>
</dbReference>
<dbReference type="HAMAP" id="MF_00528">
    <property type="entry name" value="Maf"/>
    <property type="match status" value="1"/>
</dbReference>
<protein>
    <recommendedName>
        <fullName evidence="4">Nucleoside triphosphate pyrophosphatase</fullName>
        <ecNumber evidence="4">3.6.1.9</ecNumber>
    </recommendedName>
    <alternativeName>
        <fullName evidence="4">Nucleotide pyrophosphatase</fullName>
        <shortName evidence="4">Nucleotide PPase</shortName>
    </alternativeName>
</protein>
<feature type="active site" description="Proton acceptor" evidence="4">
    <location>
        <position position="88"/>
    </location>
</feature>
<evidence type="ECO:0000313" key="6">
    <source>
        <dbReference type="Proteomes" id="UP000761264"/>
    </source>
</evidence>
<dbReference type="Proteomes" id="UP000761264">
    <property type="component" value="Unassembled WGS sequence"/>
</dbReference>
<evidence type="ECO:0000313" key="5">
    <source>
        <dbReference type="EMBL" id="NIA71711.1"/>
    </source>
</evidence>
<dbReference type="CDD" id="cd00555">
    <property type="entry name" value="Maf"/>
    <property type="match status" value="1"/>
</dbReference>
<dbReference type="PANTHER" id="PTHR43213:SF5">
    <property type="entry name" value="BIFUNCTIONAL DTTP_UTP PYROPHOSPHATASE_METHYLTRANSFERASE PROTEIN-RELATED"/>
    <property type="match status" value="1"/>
</dbReference>
<comment type="subcellular location">
    <subcellularLocation>
        <location evidence="4">Cytoplasm</location>
    </subcellularLocation>
</comment>
<proteinExistence type="inferred from homology"/>
<dbReference type="Pfam" id="PF02545">
    <property type="entry name" value="Maf"/>
    <property type="match status" value="1"/>
</dbReference>
<dbReference type="GO" id="GO:0009117">
    <property type="term" value="P:nucleotide metabolic process"/>
    <property type="evidence" value="ECO:0007669"/>
    <property type="project" value="UniProtKB-KW"/>
</dbReference>
<sequence length="211" mass="21915">MSGEAPAVLNAADAPLLVLASGSATRRKVLAAAGVAFQVQAAAVDETAVKESLRAEGATAIQTAETLAELKAQRVAAKFPGALVIGADQMLSCNAVWFDKPVDSDHAAAHLRALSGKAHELSTAVCVVRNGARAWHHNAVARLTMRSLSDDFIETYLAAAGEAVLGSVGAYQLEGPGAQLFAEVEGDFFTVLGLPLLPLLDYLRANKVLPS</sequence>
<dbReference type="PANTHER" id="PTHR43213">
    <property type="entry name" value="BIFUNCTIONAL DTTP/UTP PYROPHOSPHATASE/METHYLTRANSFERASE PROTEIN-RELATED"/>
    <property type="match status" value="1"/>
</dbReference>
<evidence type="ECO:0000256" key="3">
    <source>
        <dbReference type="ARBA" id="ARBA00023080"/>
    </source>
</evidence>
<comment type="function">
    <text evidence="4">Nucleoside triphosphate pyrophosphatase. May have a dual role in cell division arrest and in preventing the incorporation of modified nucleotides into cellular nucleic acids.</text>
</comment>
<dbReference type="SUPFAM" id="SSF52972">
    <property type="entry name" value="ITPase-like"/>
    <property type="match status" value="1"/>
</dbReference>
<evidence type="ECO:0000256" key="1">
    <source>
        <dbReference type="ARBA" id="ARBA00001968"/>
    </source>
</evidence>
<organism evidence="5 6">
    <name type="scientific">Pelagibius litoralis</name>
    <dbReference type="NCBI Taxonomy" id="374515"/>
    <lineage>
        <taxon>Bacteria</taxon>
        <taxon>Pseudomonadati</taxon>
        <taxon>Pseudomonadota</taxon>
        <taxon>Alphaproteobacteria</taxon>
        <taxon>Rhodospirillales</taxon>
        <taxon>Rhodovibrionaceae</taxon>
        <taxon>Pelagibius</taxon>
    </lineage>
</organism>
<evidence type="ECO:0000256" key="2">
    <source>
        <dbReference type="ARBA" id="ARBA00022801"/>
    </source>
</evidence>
<dbReference type="EMBL" id="JAAQPH010000025">
    <property type="protein sequence ID" value="NIA71711.1"/>
    <property type="molecule type" value="Genomic_DNA"/>
</dbReference>
<comment type="cofactor">
    <cofactor evidence="1 4">
        <name>a divalent metal cation</name>
        <dbReference type="ChEBI" id="CHEBI:60240"/>
    </cofactor>
</comment>
<comment type="catalytic activity">
    <reaction evidence="4">
        <text>a 2'-deoxyribonucleoside 5'-triphosphate + H2O = a 2'-deoxyribonucleoside 5'-phosphate + diphosphate + H(+)</text>
        <dbReference type="Rhea" id="RHEA:44644"/>
        <dbReference type="ChEBI" id="CHEBI:15377"/>
        <dbReference type="ChEBI" id="CHEBI:15378"/>
        <dbReference type="ChEBI" id="CHEBI:33019"/>
        <dbReference type="ChEBI" id="CHEBI:61560"/>
        <dbReference type="ChEBI" id="CHEBI:65317"/>
        <dbReference type="EC" id="3.6.1.9"/>
    </reaction>
</comment>
<reference evidence="5" key="1">
    <citation type="submission" date="2020-03" db="EMBL/GenBank/DDBJ databases">
        <title>Genome of Pelagibius litoralis DSM 21314T.</title>
        <authorList>
            <person name="Wang G."/>
        </authorList>
    </citation>
    <scope>NUCLEOTIDE SEQUENCE</scope>
    <source>
        <strain evidence="5">DSM 21314</strain>
    </source>
</reference>
<dbReference type="EC" id="3.6.1.9" evidence="4"/>
<comment type="caution">
    <text evidence="5">The sequence shown here is derived from an EMBL/GenBank/DDBJ whole genome shotgun (WGS) entry which is preliminary data.</text>
</comment>